<feature type="signal peptide" evidence="1">
    <location>
        <begin position="1"/>
        <end position="16"/>
    </location>
</feature>
<keyword evidence="1" id="KW-0732">Signal</keyword>
<evidence type="ECO:0008006" key="3">
    <source>
        <dbReference type="Google" id="ProtNLM"/>
    </source>
</evidence>
<protein>
    <recommendedName>
        <fullName evidence="3">ZP domain-containing protein</fullName>
    </recommendedName>
</protein>
<sequence length="167" mass="18737">MKFSIFAFLFIKESFCFTCPKNWQYESSSGKCLQTGLALICTEDSVVVVAEVDDLYFKLPQQDEADTRLKIGSCIGQTGPFFSRYVEVFGLDECNPALTADNDGIKAAWEVTGTPIAGFKDVYKYSLSCLIRTNLEEEVINIEGVTDEPNLILKTFNTESNQTILYF</sequence>
<organism evidence="2">
    <name type="scientific">Oikopleura dioica</name>
    <name type="common">Tunicate</name>
    <dbReference type="NCBI Taxonomy" id="34765"/>
    <lineage>
        <taxon>Eukaryota</taxon>
        <taxon>Metazoa</taxon>
        <taxon>Chordata</taxon>
        <taxon>Tunicata</taxon>
        <taxon>Appendicularia</taxon>
        <taxon>Copelata</taxon>
        <taxon>Oikopleuridae</taxon>
        <taxon>Oikopleura</taxon>
    </lineage>
</organism>
<proteinExistence type="predicted"/>
<accession>E4YE06</accession>
<evidence type="ECO:0000313" key="2">
    <source>
        <dbReference type="EMBL" id="CBY33756.1"/>
    </source>
</evidence>
<dbReference type="Proteomes" id="UP000011014">
    <property type="component" value="Unassembled WGS sequence"/>
</dbReference>
<evidence type="ECO:0000256" key="1">
    <source>
        <dbReference type="SAM" id="SignalP"/>
    </source>
</evidence>
<dbReference type="EMBL" id="FN654445">
    <property type="protein sequence ID" value="CBY33756.1"/>
    <property type="molecule type" value="Genomic_DNA"/>
</dbReference>
<reference evidence="2" key="1">
    <citation type="journal article" date="2010" name="Science">
        <title>Plasticity of animal genome architecture unmasked by rapid evolution of a pelagic tunicate.</title>
        <authorList>
            <person name="Denoeud F."/>
            <person name="Henriet S."/>
            <person name="Mungpakdee S."/>
            <person name="Aury J.M."/>
            <person name="Da Silva C."/>
            <person name="Brinkmann H."/>
            <person name="Mikhaleva J."/>
            <person name="Olsen L.C."/>
            <person name="Jubin C."/>
            <person name="Canestro C."/>
            <person name="Bouquet J.M."/>
            <person name="Danks G."/>
            <person name="Poulain J."/>
            <person name="Campsteijn C."/>
            <person name="Adamski M."/>
            <person name="Cross I."/>
            <person name="Yadetie F."/>
            <person name="Muffato M."/>
            <person name="Louis A."/>
            <person name="Butcher S."/>
            <person name="Tsagkogeorga G."/>
            <person name="Konrad A."/>
            <person name="Singh S."/>
            <person name="Jensen M.F."/>
            <person name="Cong E.H."/>
            <person name="Eikeseth-Otteraa H."/>
            <person name="Noel B."/>
            <person name="Anthouard V."/>
            <person name="Porcel B.M."/>
            <person name="Kachouri-Lafond R."/>
            <person name="Nishino A."/>
            <person name="Ugolini M."/>
            <person name="Chourrout P."/>
            <person name="Nishida H."/>
            <person name="Aasland R."/>
            <person name="Huzurbazar S."/>
            <person name="Westhof E."/>
            <person name="Delsuc F."/>
            <person name="Lehrach H."/>
            <person name="Reinhardt R."/>
            <person name="Weissenbach J."/>
            <person name="Roy S.W."/>
            <person name="Artiguenave F."/>
            <person name="Postlethwait J.H."/>
            <person name="Manak J.R."/>
            <person name="Thompson E.M."/>
            <person name="Jaillon O."/>
            <person name="Du Pasquier L."/>
            <person name="Boudinot P."/>
            <person name="Liberles D.A."/>
            <person name="Volff J.N."/>
            <person name="Philippe H."/>
            <person name="Lenhard B."/>
            <person name="Roest Crollius H."/>
            <person name="Wincker P."/>
            <person name="Chourrout D."/>
        </authorList>
    </citation>
    <scope>NUCLEOTIDE SEQUENCE [LARGE SCALE GENOMIC DNA]</scope>
</reference>
<name>E4YE06_OIKDI</name>
<dbReference type="AlphaFoldDB" id="E4YE06"/>
<gene>
    <name evidence="2" type="ORF">GSOID_T00021702001</name>
</gene>
<feature type="chain" id="PRO_5003192169" description="ZP domain-containing protein" evidence="1">
    <location>
        <begin position="17"/>
        <end position="167"/>
    </location>
</feature>